<feature type="compositionally biased region" description="Low complexity" evidence="1">
    <location>
        <begin position="681"/>
        <end position="691"/>
    </location>
</feature>
<dbReference type="GeneID" id="94291541"/>
<evidence type="ECO:0000313" key="2">
    <source>
        <dbReference type="EMBL" id="KAG5508250.1"/>
    </source>
</evidence>
<sequence length="727" mass="77459">MSDTRIAAMMATEMSRLSPISPLRREVTASMHDTCEDARLNAAPLPHSMSSWVCLDMDVREDPVPCTEYPRNKADDVTPYDQVAVDDKECESSARQATGTTGEVDTLSLEEPLVAVQLCDSENRNASDNAATQRTLNNVTVPKAGCHPRPGAPTFPDRILFAHRGTPTMWPLLTTSFQIQVPVPTPGPGSVPDPPATTAATGLTDDYFLVTALAESASTGHTGFHEPLDTTVDSMCASTGIQSGWRVESLPNSLPLATPQSDVPQSSYEVSIDERDHGTGATSYATLLDAATNSLLTPHVISVATMSLASDGEPCLGECRCAGIWTPTFTDVATHGEHVGPASSSSTLPSPSHGAPSLSDDGTRRFGEVVGNGMQDTPAGRVSESLAEFDGLGSNTSPLSHSADAGAEPRRAYQRPVALFSWRPKPLMFPHDHRRHPWISQTAVQERGKSQAAEVGCAASAPEPNGWQRAALWISRRMSFISSSSLAPSPLPSAVAGSTLSSAAAGAAAAAAMPSSETAPPAASPIFILESSRLWSQACILCLSNSQRAKKRLHQLCDYVWQDLKNHWYPQLRLVLGDHSSVRKLHCNRRTHRRVKSTRSPQVVESTTATSLANTSATAEVSSAVPEGVPIVPQSAMRQRSVSSPCFFNSDWHNPCDWAGYQRMSVGERSATAATRHHYASSSNSTCSSGPSSPPPPHSAKEGMHLYAIMTAEAVVSAAQGLLVFLL</sequence>
<feature type="region of interest" description="Disordered" evidence="1">
    <location>
        <begin position="336"/>
        <end position="410"/>
    </location>
</feature>
<dbReference type="KEGG" id="phet:94291541"/>
<dbReference type="Proteomes" id="UP000674318">
    <property type="component" value="Chromosome 17"/>
</dbReference>
<dbReference type="EMBL" id="JAFJZO010000017">
    <property type="protein sequence ID" value="KAG5508250.1"/>
    <property type="molecule type" value="Genomic_DNA"/>
</dbReference>
<dbReference type="AlphaFoldDB" id="A0A836LGM0"/>
<protein>
    <submittedName>
        <fullName evidence="2">Uncharacterized protein</fullName>
    </submittedName>
</protein>
<evidence type="ECO:0000256" key="1">
    <source>
        <dbReference type="SAM" id="MobiDB-lite"/>
    </source>
</evidence>
<proteinExistence type="predicted"/>
<feature type="compositionally biased region" description="Low complexity" evidence="1">
    <location>
        <begin position="341"/>
        <end position="352"/>
    </location>
</feature>
<comment type="caution">
    <text evidence="2">The sequence shown here is derived from an EMBL/GenBank/DDBJ whole genome shotgun (WGS) entry which is preliminary data.</text>
</comment>
<feature type="region of interest" description="Disordered" evidence="1">
    <location>
        <begin position="678"/>
        <end position="700"/>
    </location>
</feature>
<reference evidence="2 3" key="1">
    <citation type="submission" date="2021-02" db="EMBL/GenBank/DDBJ databases">
        <title>Porcisia hertigi Genome sequencing and assembly.</title>
        <authorList>
            <person name="Almutairi H."/>
            <person name="Gatherer D."/>
        </authorList>
    </citation>
    <scope>NUCLEOTIDE SEQUENCE [LARGE SCALE GENOMIC DNA]</scope>
    <source>
        <strain evidence="2 3">C119</strain>
    </source>
</reference>
<dbReference type="OrthoDB" id="267246at2759"/>
<keyword evidence="3" id="KW-1185">Reference proteome</keyword>
<gene>
    <name evidence="2" type="ORF">JKF63_05506</name>
</gene>
<dbReference type="RefSeq" id="XP_067758139.1">
    <property type="nucleotide sequence ID" value="XM_067901464.1"/>
</dbReference>
<organism evidence="2 3">
    <name type="scientific">Porcisia hertigi</name>
    <dbReference type="NCBI Taxonomy" id="2761500"/>
    <lineage>
        <taxon>Eukaryota</taxon>
        <taxon>Discoba</taxon>
        <taxon>Euglenozoa</taxon>
        <taxon>Kinetoplastea</taxon>
        <taxon>Metakinetoplastina</taxon>
        <taxon>Trypanosomatida</taxon>
        <taxon>Trypanosomatidae</taxon>
        <taxon>Leishmaniinae</taxon>
        <taxon>Porcisia</taxon>
    </lineage>
</organism>
<evidence type="ECO:0000313" key="3">
    <source>
        <dbReference type="Proteomes" id="UP000674318"/>
    </source>
</evidence>
<accession>A0A836LGM0</accession>
<name>A0A836LGM0_9TRYP</name>